<proteinExistence type="inferred from homology"/>
<evidence type="ECO:0000256" key="10">
    <source>
        <dbReference type="ARBA" id="ARBA00023033"/>
    </source>
</evidence>
<keyword evidence="16" id="KW-1185">Reference proteome</keyword>
<evidence type="ECO:0000256" key="4">
    <source>
        <dbReference type="ARBA" id="ARBA00010617"/>
    </source>
</evidence>
<keyword evidence="12" id="KW-0472">Membrane</keyword>
<evidence type="ECO:0000256" key="2">
    <source>
        <dbReference type="ARBA" id="ARBA00004174"/>
    </source>
</evidence>
<evidence type="ECO:0000256" key="11">
    <source>
        <dbReference type="ARBA" id="ARBA00023098"/>
    </source>
</evidence>
<dbReference type="GO" id="GO:0016125">
    <property type="term" value="P:sterol metabolic process"/>
    <property type="evidence" value="ECO:0007669"/>
    <property type="project" value="TreeGrafter"/>
</dbReference>
<evidence type="ECO:0000256" key="8">
    <source>
        <dbReference type="ARBA" id="ARBA00023002"/>
    </source>
</evidence>
<evidence type="ECO:0000256" key="6">
    <source>
        <dbReference type="ARBA" id="ARBA00022824"/>
    </source>
</evidence>
<feature type="binding site" description="axial binding residue" evidence="13">
    <location>
        <position position="206"/>
    </location>
    <ligand>
        <name>heme</name>
        <dbReference type="ChEBI" id="CHEBI:30413"/>
    </ligand>
    <ligandPart>
        <name>Fe</name>
        <dbReference type="ChEBI" id="CHEBI:18248"/>
    </ligandPart>
</feature>
<accession>A0A401QA53</accession>
<dbReference type="InterPro" id="IPR002401">
    <property type="entry name" value="Cyt_P450_E_grp-I"/>
</dbReference>
<comment type="caution">
    <text evidence="15">The sequence shown here is derived from an EMBL/GenBank/DDBJ whole genome shotgun (WGS) entry which is preliminary data.</text>
</comment>
<keyword evidence="13 14" id="KW-0349">Heme</keyword>
<evidence type="ECO:0000256" key="1">
    <source>
        <dbReference type="ARBA" id="ARBA00001971"/>
    </source>
</evidence>
<dbReference type="InterPro" id="IPR001128">
    <property type="entry name" value="Cyt_P450"/>
</dbReference>
<evidence type="ECO:0000256" key="9">
    <source>
        <dbReference type="ARBA" id="ARBA00023004"/>
    </source>
</evidence>
<keyword evidence="8 14" id="KW-0560">Oxidoreductase</keyword>
<dbReference type="InterPro" id="IPR017972">
    <property type="entry name" value="Cyt_P450_CS"/>
</dbReference>
<keyword evidence="6" id="KW-0256">Endoplasmic reticulum</keyword>
<comment type="cofactor">
    <cofactor evidence="1 13">
        <name>heme</name>
        <dbReference type="ChEBI" id="CHEBI:30413"/>
    </cofactor>
</comment>
<dbReference type="STRING" id="75743.A0A401QA53"/>
<comment type="subcellular location">
    <subcellularLocation>
        <location evidence="3">Endoplasmic reticulum membrane</location>
        <topology evidence="3">Peripheral membrane protein</topology>
    </subcellularLocation>
    <subcellularLocation>
        <location evidence="2">Microsome membrane</location>
        <topology evidence="2">Peripheral membrane protein</topology>
    </subcellularLocation>
</comment>
<dbReference type="PRINTS" id="PR00385">
    <property type="entry name" value="P450"/>
</dbReference>
<dbReference type="Gene3D" id="1.10.630.10">
    <property type="entry name" value="Cytochrome P450"/>
    <property type="match status" value="1"/>
</dbReference>
<dbReference type="AlphaFoldDB" id="A0A401QA53"/>
<evidence type="ECO:0000256" key="14">
    <source>
        <dbReference type="RuleBase" id="RU000461"/>
    </source>
</evidence>
<evidence type="ECO:0000256" key="3">
    <source>
        <dbReference type="ARBA" id="ARBA00004406"/>
    </source>
</evidence>
<keyword evidence="11" id="KW-0443">Lipid metabolism</keyword>
<dbReference type="InterPro" id="IPR036396">
    <property type="entry name" value="Cyt_P450_sf"/>
</dbReference>
<dbReference type="EMBL" id="BFAA01019369">
    <property type="protein sequence ID" value="GCB82264.1"/>
    <property type="molecule type" value="Genomic_DNA"/>
</dbReference>
<dbReference type="SUPFAM" id="SSF48264">
    <property type="entry name" value="Cytochrome P450"/>
    <property type="match status" value="1"/>
</dbReference>
<keyword evidence="10 14" id="KW-0503">Monooxygenase</keyword>
<sequence length="277" mass="31195">QGMQARDNLHKYLEKAISEKLQCKQDKDYSDALDILIDSAREHGKELTMQELKESTVELIFAAFATTSSATTSLILQLLQHPAVLEKLREELRHHGILHNGCKCEETPRMDTVVRLKYLDCVIKEVLRLLPPVSGGYRTALQTFELDGCQIPKGWSVLYSIRDTHDTSPVFQNVEVFDPDRFGEDRDENKGDRFSYIPFGGGIRSCLGRELAKLILKVLAMELASTSRFELATRTFPRMLTVPVVHPVDGLKVKFSGLDANQNEIDPETESMLGSTV</sequence>
<dbReference type="PANTHER" id="PTHR24286">
    <property type="entry name" value="CYTOCHROME P450 26"/>
    <property type="match status" value="1"/>
</dbReference>
<evidence type="ECO:0000313" key="15">
    <source>
        <dbReference type="EMBL" id="GCB82264.1"/>
    </source>
</evidence>
<dbReference type="PROSITE" id="PS00086">
    <property type="entry name" value="CYTOCHROME_P450"/>
    <property type="match status" value="1"/>
</dbReference>
<dbReference type="OMA" id="GYEWELI"/>
<feature type="non-terminal residue" evidence="15">
    <location>
        <position position="1"/>
    </location>
</feature>
<reference evidence="15 16" key="1">
    <citation type="journal article" date="2018" name="Nat. Ecol. Evol.">
        <title>Shark genomes provide insights into elasmobranch evolution and the origin of vertebrates.</title>
        <authorList>
            <person name="Hara Y"/>
            <person name="Yamaguchi K"/>
            <person name="Onimaru K"/>
            <person name="Kadota M"/>
            <person name="Koyanagi M"/>
            <person name="Keeley SD"/>
            <person name="Tatsumi K"/>
            <person name="Tanaka K"/>
            <person name="Motone F"/>
            <person name="Kageyama Y"/>
            <person name="Nozu R"/>
            <person name="Adachi N"/>
            <person name="Nishimura O"/>
            <person name="Nakagawa R"/>
            <person name="Tanegashima C"/>
            <person name="Kiyatake I"/>
            <person name="Matsumoto R"/>
            <person name="Murakumo K"/>
            <person name="Nishida K"/>
            <person name="Terakita A"/>
            <person name="Kuratani S"/>
            <person name="Sato K"/>
            <person name="Hyodo S Kuraku.S."/>
        </authorList>
    </citation>
    <scope>NUCLEOTIDE SEQUENCE [LARGE SCALE GENOMIC DNA]</scope>
</reference>
<evidence type="ECO:0000256" key="7">
    <source>
        <dbReference type="ARBA" id="ARBA00022848"/>
    </source>
</evidence>
<dbReference type="PANTHER" id="PTHR24286:SF177">
    <property type="entry name" value="CYTOCHROME P450 26B1"/>
    <property type="match status" value="1"/>
</dbReference>
<dbReference type="GO" id="GO:0004497">
    <property type="term" value="F:monooxygenase activity"/>
    <property type="evidence" value="ECO:0007669"/>
    <property type="project" value="UniProtKB-KW"/>
</dbReference>
<comment type="similarity">
    <text evidence="4 14">Belongs to the cytochrome P450 family.</text>
</comment>
<dbReference type="OrthoDB" id="1372046at2759"/>
<dbReference type="Proteomes" id="UP000288216">
    <property type="component" value="Unassembled WGS sequence"/>
</dbReference>
<gene>
    <name evidence="15" type="ORF">scyTo_0021571</name>
</gene>
<evidence type="ECO:0000313" key="16">
    <source>
        <dbReference type="Proteomes" id="UP000288216"/>
    </source>
</evidence>
<evidence type="ECO:0000256" key="13">
    <source>
        <dbReference type="PIRSR" id="PIRSR602401-1"/>
    </source>
</evidence>
<organism evidence="15 16">
    <name type="scientific">Scyliorhinus torazame</name>
    <name type="common">Cloudy catshark</name>
    <name type="synonym">Catulus torazame</name>
    <dbReference type="NCBI Taxonomy" id="75743"/>
    <lineage>
        <taxon>Eukaryota</taxon>
        <taxon>Metazoa</taxon>
        <taxon>Chordata</taxon>
        <taxon>Craniata</taxon>
        <taxon>Vertebrata</taxon>
        <taxon>Chondrichthyes</taxon>
        <taxon>Elasmobranchii</taxon>
        <taxon>Galeomorphii</taxon>
        <taxon>Galeoidea</taxon>
        <taxon>Carcharhiniformes</taxon>
        <taxon>Scyliorhinidae</taxon>
        <taxon>Scyliorhinus</taxon>
    </lineage>
</organism>
<name>A0A401QA53_SCYTO</name>
<dbReference type="Pfam" id="PF00067">
    <property type="entry name" value="p450"/>
    <property type="match status" value="1"/>
</dbReference>
<protein>
    <submittedName>
        <fullName evidence="15">Uncharacterized protein</fullName>
    </submittedName>
</protein>
<dbReference type="GO" id="GO:0005789">
    <property type="term" value="C:endoplasmic reticulum membrane"/>
    <property type="evidence" value="ECO:0007669"/>
    <property type="project" value="UniProtKB-SubCell"/>
</dbReference>
<dbReference type="PRINTS" id="PR00463">
    <property type="entry name" value="EP450I"/>
</dbReference>
<evidence type="ECO:0000256" key="5">
    <source>
        <dbReference type="ARBA" id="ARBA00022723"/>
    </source>
</evidence>
<keyword evidence="7" id="KW-0492">Microsome</keyword>
<evidence type="ECO:0000256" key="12">
    <source>
        <dbReference type="ARBA" id="ARBA00023136"/>
    </source>
</evidence>
<dbReference type="GO" id="GO:0005506">
    <property type="term" value="F:iron ion binding"/>
    <property type="evidence" value="ECO:0007669"/>
    <property type="project" value="InterPro"/>
</dbReference>
<keyword evidence="9 13" id="KW-0408">Iron</keyword>
<keyword evidence="5 13" id="KW-0479">Metal-binding</keyword>
<dbReference type="GO" id="GO:0016705">
    <property type="term" value="F:oxidoreductase activity, acting on paired donors, with incorporation or reduction of molecular oxygen"/>
    <property type="evidence" value="ECO:0007669"/>
    <property type="project" value="InterPro"/>
</dbReference>
<dbReference type="GO" id="GO:0020037">
    <property type="term" value="F:heme binding"/>
    <property type="evidence" value="ECO:0007669"/>
    <property type="project" value="InterPro"/>
</dbReference>